<organism evidence="3 4">
    <name type="scientific">Streptomyces harbinensis</name>
    <dbReference type="NCBI Taxonomy" id="1176198"/>
    <lineage>
        <taxon>Bacteria</taxon>
        <taxon>Bacillati</taxon>
        <taxon>Actinomycetota</taxon>
        <taxon>Actinomycetes</taxon>
        <taxon>Kitasatosporales</taxon>
        <taxon>Streptomycetaceae</taxon>
        <taxon>Streptomyces</taxon>
    </lineage>
</organism>
<dbReference type="STRING" id="1176198.SAMN05444716_11283"/>
<feature type="region of interest" description="Disordered" evidence="1">
    <location>
        <begin position="304"/>
        <end position="340"/>
    </location>
</feature>
<name>A0A1I6W3Y1_9ACTN</name>
<dbReference type="EMBL" id="FPAB01000012">
    <property type="protein sequence ID" value="SFT20652.1"/>
    <property type="molecule type" value="Genomic_DNA"/>
</dbReference>
<feature type="domain" description="Nitroreductase" evidence="2">
    <location>
        <begin position="351"/>
        <end position="529"/>
    </location>
</feature>
<dbReference type="AlphaFoldDB" id="A0A1I6W3Y1"/>
<evidence type="ECO:0000313" key="3">
    <source>
        <dbReference type="EMBL" id="SFT20652.1"/>
    </source>
</evidence>
<dbReference type="InterPro" id="IPR052544">
    <property type="entry name" value="Bacteriocin_Proc_Enz"/>
</dbReference>
<dbReference type="InterPro" id="IPR029479">
    <property type="entry name" value="Nitroreductase"/>
</dbReference>
<gene>
    <name evidence="3" type="ORF">SAMN05444716_11283</name>
</gene>
<evidence type="ECO:0000313" key="4">
    <source>
        <dbReference type="Proteomes" id="UP000198873"/>
    </source>
</evidence>
<feature type="compositionally biased region" description="Low complexity" evidence="1">
    <location>
        <begin position="312"/>
        <end position="333"/>
    </location>
</feature>
<dbReference type="PANTHER" id="PTHR43745:SF2">
    <property type="entry name" value="NITROREDUCTASE MJ1384-RELATED"/>
    <property type="match status" value="1"/>
</dbReference>
<dbReference type="Gene3D" id="3.40.109.10">
    <property type="entry name" value="NADH Oxidase"/>
    <property type="match status" value="2"/>
</dbReference>
<dbReference type="PANTHER" id="PTHR43745">
    <property type="entry name" value="NITROREDUCTASE MJ1384-RELATED"/>
    <property type="match status" value="1"/>
</dbReference>
<dbReference type="GO" id="GO:0016491">
    <property type="term" value="F:oxidoreductase activity"/>
    <property type="evidence" value="ECO:0007669"/>
    <property type="project" value="InterPro"/>
</dbReference>
<proteinExistence type="predicted"/>
<evidence type="ECO:0000259" key="2">
    <source>
        <dbReference type="Pfam" id="PF00881"/>
    </source>
</evidence>
<evidence type="ECO:0000256" key="1">
    <source>
        <dbReference type="SAM" id="MobiDB-lite"/>
    </source>
</evidence>
<dbReference type="SUPFAM" id="SSF55469">
    <property type="entry name" value="FMN-dependent nitroreductase-like"/>
    <property type="match status" value="2"/>
</dbReference>
<dbReference type="InterPro" id="IPR000415">
    <property type="entry name" value="Nitroreductase-like"/>
</dbReference>
<dbReference type="RefSeq" id="WP_093844389.1">
    <property type="nucleotide sequence ID" value="NZ_FPAB01000012.1"/>
</dbReference>
<sequence>MGYAQTYADAIMARGRVPMEPVDFVPDWSDGPRKTKFYPGTGTVPLPADDGGVPAGATVAHGLFGGGTEAAPGRFDLAALSGLLRDSYGLTGRRLGVQANTDLSALPNYPMANWSRGTASGGGLYPVAVYWASGAAGPGLPGLHYYSARHHGMRRLLTGDVTGEIRAALGAEAPGAAATDQYLVLGIKYWQNAFKYNSFSFHAVSMDLGALLGTWRLWARARGLEIEPALWFDEARLQRLLGVEPEAEGVFAVVPLAWAGEPRAAAGRAAGRAAEAAPVAVRRTDAERSRRVLTFDALRAMQRATAAGATDRPAPGALAPAAAHPPARRPAAAQDLPEPAPLTMNVRRALRARRSSFGRFAAHRRLSAAQLTAALAAAHAGAELGGDSGAAGGGARLATLYAFVNHVDGVEPGAYAYDPERRALRLVSAGAPGPFLQKNYFLSNYNLEQAGVVLVPTVRTRAVLEAVGDRGYRLVNATVGAIAQATYTAAAALGIGCGVALGFDNLSYREELDLEGTDEAPLLIMLLGHERPAPADFRYEIA</sequence>
<accession>A0A1I6W3Y1</accession>
<dbReference type="Pfam" id="PF00881">
    <property type="entry name" value="Nitroreductase"/>
    <property type="match status" value="1"/>
</dbReference>
<protein>
    <submittedName>
        <fullName evidence="3">SagB-type dehydrogenase domain-containing protein</fullName>
    </submittedName>
</protein>
<reference evidence="4" key="1">
    <citation type="submission" date="2016-10" db="EMBL/GenBank/DDBJ databases">
        <authorList>
            <person name="Varghese N."/>
            <person name="Submissions S."/>
        </authorList>
    </citation>
    <scope>NUCLEOTIDE SEQUENCE [LARGE SCALE GENOMIC DNA]</scope>
    <source>
        <strain evidence="4">CGMCC 4.7047</strain>
    </source>
</reference>
<keyword evidence="4" id="KW-1185">Reference proteome</keyword>
<dbReference type="Proteomes" id="UP000198873">
    <property type="component" value="Unassembled WGS sequence"/>
</dbReference>